<proteinExistence type="predicted"/>
<dbReference type="GO" id="GO:0032991">
    <property type="term" value="C:protein-containing complex"/>
    <property type="evidence" value="ECO:0007669"/>
    <property type="project" value="UniProtKB-ARBA"/>
</dbReference>
<evidence type="ECO:0000313" key="8">
    <source>
        <dbReference type="EMBL" id="KAJ8940400.1"/>
    </source>
</evidence>
<feature type="domain" description="Sushi" evidence="7">
    <location>
        <begin position="288"/>
        <end position="348"/>
    </location>
</feature>
<comment type="caution">
    <text evidence="5">Lacks conserved residue(s) required for the propagation of feature annotation.</text>
</comment>
<dbReference type="Gene3D" id="2.10.50.10">
    <property type="entry name" value="Tumor Necrosis Factor Receptor, subunit A, domain 2"/>
    <property type="match status" value="1"/>
</dbReference>
<feature type="disulfide bond" evidence="5">
    <location>
        <begin position="319"/>
        <end position="346"/>
    </location>
</feature>
<keyword evidence="9" id="KW-1185">Reference proteome</keyword>
<dbReference type="Pfam" id="PF00084">
    <property type="entry name" value="Sushi"/>
    <property type="match status" value="2"/>
</dbReference>
<evidence type="ECO:0000313" key="9">
    <source>
        <dbReference type="Proteomes" id="UP001162162"/>
    </source>
</evidence>
<dbReference type="Gene3D" id="3.40.50.410">
    <property type="entry name" value="von Willebrand factor, type A domain"/>
    <property type="match status" value="1"/>
</dbReference>
<feature type="domain" description="Sushi" evidence="7">
    <location>
        <begin position="362"/>
        <end position="419"/>
    </location>
</feature>
<dbReference type="SMART" id="SM00032">
    <property type="entry name" value="CCP"/>
    <property type="match status" value="3"/>
</dbReference>
<evidence type="ECO:0000256" key="4">
    <source>
        <dbReference type="ARBA" id="ARBA00023180"/>
    </source>
</evidence>
<evidence type="ECO:0000256" key="3">
    <source>
        <dbReference type="ARBA" id="ARBA00023157"/>
    </source>
</evidence>
<accession>A0AAV8XPJ5</accession>
<dbReference type="InterPro" id="IPR002035">
    <property type="entry name" value="VWF_A"/>
</dbReference>
<dbReference type="InterPro" id="IPR050350">
    <property type="entry name" value="Compl-Cell_Adhes-Reg"/>
</dbReference>
<evidence type="ECO:0008006" key="10">
    <source>
        <dbReference type="Google" id="ProtNLM"/>
    </source>
</evidence>
<protein>
    <recommendedName>
        <fullName evidence="10">Sushi, von Willebrand factor type A, EGF and pentraxin domain-containing protein 1</fullName>
    </recommendedName>
</protein>
<name>A0AAV8XPJ5_9CUCU</name>
<dbReference type="AlphaFoldDB" id="A0AAV8XPJ5"/>
<dbReference type="SUPFAM" id="SSF57535">
    <property type="entry name" value="Complement control module/SCR domain"/>
    <property type="match status" value="3"/>
</dbReference>
<dbReference type="PANTHER" id="PTHR19325">
    <property type="entry name" value="COMPLEMENT COMPONENT-RELATED SUSHI DOMAIN-CONTAINING"/>
    <property type="match status" value="1"/>
</dbReference>
<dbReference type="PROSITE" id="PS50234">
    <property type="entry name" value="VWFA"/>
    <property type="match status" value="1"/>
</dbReference>
<dbReference type="CDD" id="cd01450">
    <property type="entry name" value="vWFA_subfamily_ECM"/>
    <property type="match status" value="1"/>
</dbReference>
<feature type="domain" description="VWFA" evidence="6">
    <location>
        <begin position="65"/>
        <end position="175"/>
    </location>
</feature>
<dbReference type="Pfam" id="PF00092">
    <property type="entry name" value="VWA"/>
    <property type="match status" value="1"/>
</dbReference>
<dbReference type="Proteomes" id="UP001162162">
    <property type="component" value="Unassembled WGS sequence"/>
</dbReference>
<evidence type="ECO:0000256" key="5">
    <source>
        <dbReference type="PROSITE-ProRule" id="PRU00302"/>
    </source>
</evidence>
<keyword evidence="3 5" id="KW-1015">Disulfide bond</keyword>
<keyword evidence="2" id="KW-0677">Repeat</keyword>
<dbReference type="InterPro" id="IPR000436">
    <property type="entry name" value="Sushi_SCR_CCP_dom"/>
</dbReference>
<dbReference type="PROSITE" id="PS50923">
    <property type="entry name" value="SUSHI"/>
    <property type="match status" value="3"/>
</dbReference>
<reference evidence="8" key="1">
    <citation type="journal article" date="2023" name="Insect Mol. Biol.">
        <title>Genome sequencing provides insights into the evolution of gene families encoding plant cell wall-degrading enzymes in longhorned beetles.</title>
        <authorList>
            <person name="Shin N.R."/>
            <person name="Okamura Y."/>
            <person name="Kirsch R."/>
            <person name="Pauchet Y."/>
        </authorList>
    </citation>
    <scope>NUCLEOTIDE SEQUENCE</scope>
    <source>
        <strain evidence="8">AMC_N1</strain>
    </source>
</reference>
<evidence type="ECO:0000256" key="2">
    <source>
        <dbReference type="ARBA" id="ARBA00022737"/>
    </source>
</evidence>
<dbReference type="CDD" id="cd00033">
    <property type="entry name" value="CCP"/>
    <property type="match status" value="3"/>
</dbReference>
<dbReference type="SUPFAM" id="SSF53300">
    <property type="entry name" value="vWA-like"/>
    <property type="match status" value="1"/>
</dbReference>
<dbReference type="InterPro" id="IPR035976">
    <property type="entry name" value="Sushi/SCR/CCP_sf"/>
</dbReference>
<feature type="domain" description="Sushi" evidence="7">
    <location>
        <begin position="420"/>
        <end position="485"/>
    </location>
</feature>
<organism evidence="8 9">
    <name type="scientific">Aromia moschata</name>
    <dbReference type="NCBI Taxonomy" id="1265417"/>
    <lineage>
        <taxon>Eukaryota</taxon>
        <taxon>Metazoa</taxon>
        <taxon>Ecdysozoa</taxon>
        <taxon>Arthropoda</taxon>
        <taxon>Hexapoda</taxon>
        <taxon>Insecta</taxon>
        <taxon>Pterygota</taxon>
        <taxon>Neoptera</taxon>
        <taxon>Endopterygota</taxon>
        <taxon>Coleoptera</taxon>
        <taxon>Polyphaga</taxon>
        <taxon>Cucujiformia</taxon>
        <taxon>Chrysomeloidea</taxon>
        <taxon>Cerambycidae</taxon>
        <taxon>Cerambycinae</taxon>
        <taxon>Callichromatini</taxon>
        <taxon>Aromia</taxon>
    </lineage>
</organism>
<dbReference type="PANTHER" id="PTHR19325:SF575">
    <property type="entry name" value="LOCOMOTION-RELATED PROTEIN HIKARU GENKI"/>
    <property type="match status" value="1"/>
</dbReference>
<comment type="caution">
    <text evidence="8">The sequence shown here is derived from an EMBL/GenBank/DDBJ whole genome shotgun (WGS) entry which is preliminary data.</text>
</comment>
<evidence type="ECO:0000259" key="7">
    <source>
        <dbReference type="PROSITE" id="PS50923"/>
    </source>
</evidence>
<dbReference type="Gene3D" id="2.10.70.10">
    <property type="entry name" value="Complement Module, domain 1"/>
    <property type="match status" value="3"/>
</dbReference>
<feature type="disulfide bond" evidence="5">
    <location>
        <begin position="290"/>
        <end position="333"/>
    </location>
</feature>
<feature type="disulfide bond" evidence="5">
    <location>
        <begin position="390"/>
        <end position="417"/>
    </location>
</feature>
<dbReference type="InterPro" id="IPR036465">
    <property type="entry name" value="vWFA_dom_sf"/>
</dbReference>
<sequence length="492" mass="53611">MKKNFSTDIGSPHHAGGIEFGEGGATHCNENCNILAEMPSGPMVKNVDEISQTSTENNKCLLLNKQLTTMPYKGGETFTIGAFQIAKVILREEIFDAAERNDSKKVLFLITDGYSNGGSPVLLADELKKNHITIFTIGIENGNYKELYQLASAPGEFYSYLLDSFNEFESLARRALHVDLKSGEYIPIGFNKPCDVLCEEGNCCDSNALCTCGTTTGHYSCLCQPGYYGSGLRNSCLPCIPGTYSDGPNLCLPCPDVHHTTTPPAYGIESCKCKEGYRSTKNNRCTALKCTKVTPPAHGYFVKKKECTNILNSACGIRCEVGYTLVGSSIRLCQLNATWSGSEPACEVKVCSPLPTPKYGSVKCAHPDLGTEFGKSDKNLPVDTVCNFECGKGKILIGSAQRTCLPLARWDGLRTTCKLMKCKKLPQINFGRIEPSSCTVGKQEFGKKCKIICNEGFKIGGPAVKQCTGNRGTWDSKFEDTTCTVIIQWTEL</sequence>
<dbReference type="SMART" id="SM01411">
    <property type="entry name" value="Ephrin_rec_like"/>
    <property type="match status" value="1"/>
</dbReference>
<dbReference type="EMBL" id="JAPWTK010000433">
    <property type="protein sequence ID" value="KAJ8940400.1"/>
    <property type="molecule type" value="Genomic_DNA"/>
</dbReference>
<keyword evidence="1 5" id="KW-0768">Sushi</keyword>
<gene>
    <name evidence="8" type="ORF">NQ318_009329</name>
</gene>
<keyword evidence="4" id="KW-0325">Glycoprotein</keyword>
<evidence type="ECO:0000259" key="6">
    <source>
        <dbReference type="PROSITE" id="PS50234"/>
    </source>
</evidence>
<evidence type="ECO:0000256" key="1">
    <source>
        <dbReference type="ARBA" id="ARBA00022659"/>
    </source>
</evidence>